<keyword evidence="3" id="KW-0547">Nucleotide-binding</keyword>
<feature type="domain" description="Disease resistance N-terminal" evidence="8">
    <location>
        <begin position="12"/>
        <end position="96"/>
    </location>
</feature>
<name>A0A2U1KLR4_ARTAN</name>
<reference evidence="11 12" key="1">
    <citation type="journal article" date="2018" name="Mol. Plant">
        <title>The genome of Artemisia annua provides insight into the evolution of Asteraceae family and artemisinin biosynthesis.</title>
        <authorList>
            <person name="Shen Q."/>
            <person name="Zhang L."/>
            <person name="Liao Z."/>
            <person name="Wang S."/>
            <person name="Yan T."/>
            <person name="Shi P."/>
            <person name="Liu M."/>
            <person name="Fu X."/>
            <person name="Pan Q."/>
            <person name="Wang Y."/>
            <person name="Lv Z."/>
            <person name="Lu X."/>
            <person name="Zhang F."/>
            <person name="Jiang W."/>
            <person name="Ma Y."/>
            <person name="Chen M."/>
            <person name="Hao X."/>
            <person name="Li L."/>
            <person name="Tang Y."/>
            <person name="Lv G."/>
            <person name="Zhou Y."/>
            <person name="Sun X."/>
            <person name="Brodelius P.E."/>
            <person name="Rose J.K.C."/>
            <person name="Tang K."/>
        </authorList>
    </citation>
    <scope>NUCLEOTIDE SEQUENCE [LARGE SCALE GENOMIC DNA]</scope>
    <source>
        <strain evidence="12">cv. Huhao1</strain>
        <tissue evidence="11">Leaf</tissue>
    </source>
</reference>
<dbReference type="GO" id="GO:0006952">
    <property type="term" value="P:defense response"/>
    <property type="evidence" value="ECO:0007669"/>
    <property type="project" value="UniProtKB-KW"/>
</dbReference>
<dbReference type="SUPFAM" id="SSF52058">
    <property type="entry name" value="L domain-like"/>
    <property type="match status" value="2"/>
</dbReference>
<evidence type="ECO:0000313" key="12">
    <source>
        <dbReference type="Proteomes" id="UP000245207"/>
    </source>
</evidence>
<dbReference type="PANTHER" id="PTHR36766">
    <property type="entry name" value="PLANT BROAD-SPECTRUM MILDEW RESISTANCE PROTEIN RPW8"/>
    <property type="match status" value="1"/>
</dbReference>
<evidence type="ECO:0000256" key="4">
    <source>
        <dbReference type="ARBA" id="ARBA00022821"/>
    </source>
</evidence>
<dbReference type="Gene3D" id="3.80.10.10">
    <property type="entry name" value="Ribonuclease Inhibitor"/>
    <property type="match status" value="3"/>
</dbReference>
<dbReference type="InterPro" id="IPR042197">
    <property type="entry name" value="Apaf_helical"/>
</dbReference>
<dbReference type="InterPro" id="IPR041118">
    <property type="entry name" value="Rx_N"/>
</dbReference>
<keyword evidence="12" id="KW-1185">Reference proteome</keyword>
<dbReference type="Gene3D" id="3.40.50.300">
    <property type="entry name" value="P-loop containing nucleotide triphosphate hydrolases"/>
    <property type="match status" value="1"/>
</dbReference>
<evidence type="ECO:0000313" key="11">
    <source>
        <dbReference type="EMBL" id="PWA37716.1"/>
    </source>
</evidence>
<organism evidence="11 12">
    <name type="scientific">Artemisia annua</name>
    <name type="common">Sweet wormwood</name>
    <dbReference type="NCBI Taxonomy" id="35608"/>
    <lineage>
        <taxon>Eukaryota</taxon>
        <taxon>Viridiplantae</taxon>
        <taxon>Streptophyta</taxon>
        <taxon>Embryophyta</taxon>
        <taxon>Tracheophyta</taxon>
        <taxon>Spermatophyta</taxon>
        <taxon>Magnoliopsida</taxon>
        <taxon>eudicotyledons</taxon>
        <taxon>Gunneridae</taxon>
        <taxon>Pentapetalae</taxon>
        <taxon>asterids</taxon>
        <taxon>campanulids</taxon>
        <taxon>Asterales</taxon>
        <taxon>Asteraceae</taxon>
        <taxon>Asteroideae</taxon>
        <taxon>Anthemideae</taxon>
        <taxon>Artemisiinae</taxon>
        <taxon>Artemisia</taxon>
    </lineage>
</organism>
<evidence type="ECO:0000256" key="3">
    <source>
        <dbReference type="ARBA" id="ARBA00022741"/>
    </source>
</evidence>
<evidence type="ECO:0000259" key="8">
    <source>
        <dbReference type="Pfam" id="PF18052"/>
    </source>
</evidence>
<evidence type="ECO:0000256" key="1">
    <source>
        <dbReference type="ARBA" id="ARBA00022614"/>
    </source>
</evidence>
<dbReference type="InterPro" id="IPR058922">
    <property type="entry name" value="WHD_DRP"/>
</dbReference>
<evidence type="ECO:0000256" key="5">
    <source>
        <dbReference type="ARBA" id="ARBA00022840"/>
    </source>
</evidence>
<dbReference type="OrthoDB" id="1896560at2759"/>
<dbReference type="InterPro" id="IPR027417">
    <property type="entry name" value="P-loop_NTPase"/>
</dbReference>
<keyword evidence="4" id="KW-0611">Plant defense</keyword>
<accession>A0A2U1KLR4</accession>
<dbReference type="Proteomes" id="UP000245207">
    <property type="component" value="Unassembled WGS sequence"/>
</dbReference>
<dbReference type="InterPro" id="IPR055414">
    <property type="entry name" value="LRR_R13L4/SHOC2-like"/>
</dbReference>
<dbReference type="Pfam" id="PF18052">
    <property type="entry name" value="Rx_N"/>
    <property type="match status" value="1"/>
</dbReference>
<keyword evidence="5" id="KW-0067">ATP-binding</keyword>
<feature type="domain" description="Disease resistance protein winged helix" evidence="9">
    <location>
        <begin position="428"/>
        <end position="495"/>
    </location>
</feature>
<protein>
    <submittedName>
        <fullName evidence="11">NB-ARC domains-containing protein</fullName>
    </submittedName>
</protein>
<evidence type="ECO:0000259" key="7">
    <source>
        <dbReference type="Pfam" id="PF00931"/>
    </source>
</evidence>
<dbReference type="InterPro" id="IPR002182">
    <property type="entry name" value="NB-ARC"/>
</dbReference>
<evidence type="ECO:0000256" key="6">
    <source>
        <dbReference type="SAM" id="MobiDB-lite"/>
    </source>
</evidence>
<dbReference type="Gene3D" id="1.20.5.4130">
    <property type="match status" value="1"/>
</dbReference>
<keyword evidence="2" id="KW-0677">Repeat</keyword>
<dbReference type="PRINTS" id="PR00364">
    <property type="entry name" value="DISEASERSIST"/>
</dbReference>
<dbReference type="GO" id="GO:0005524">
    <property type="term" value="F:ATP binding"/>
    <property type="evidence" value="ECO:0007669"/>
    <property type="project" value="UniProtKB-KW"/>
</dbReference>
<comment type="caution">
    <text evidence="11">The sequence shown here is derived from an EMBL/GenBank/DDBJ whole genome shotgun (WGS) entry which is preliminary data.</text>
</comment>
<dbReference type="FunFam" id="3.40.50.300:FF:001091">
    <property type="entry name" value="Probable disease resistance protein At1g61300"/>
    <property type="match status" value="1"/>
</dbReference>
<dbReference type="Pfam" id="PF00931">
    <property type="entry name" value="NB-ARC"/>
    <property type="match status" value="1"/>
</dbReference>
<gene>
    <name evidence="11" type="ORF">CTI12_AA587770</name>
</gene>
<dbReference type="SUPFAM" id="SSF52540">
    <property type="entry name" value="P-loop containing nucleoside triphosphate hydrolases"/>
    <property type="match status" value="1"/>
</dbReference>
<proteinExistence type="predicted"/>
<dbReference type="Gene3D" id="1.10.8.430">
    <property type="entry name" value="Helical domain of apoptotic protease-activating factors"/>
    <property type="match status" value="1"/>
</dbReference>
<evidence type="ECO:0000256" key="2">
    <source>
        <dbReference type="ARBA" id="ARBA00022737"/>
    </source>
</evidence>
<dbReference type="GO" id="GO:0051707">
    <property type="term" value="P:response to other organism"/>
    <property type="evidence" value="ECO:0007669"/>
    <property type="project" value="UniProtKB-ARBA"/>
</dbReference>
<dbReference type="PANTHER" id="PTHR36766:SF61">
    <property type="entry name" value="NB-ARC DOMAIN DISEASE RESISTANCE PROTEIN"/>
    <property type="match status" value="1"/>
</dbReference>
<evidence type="ECO:0000259" key="10">
    <source>
        <dbReference type="Pfam" id="PF23598"/>
    </source>
</evidence>
<dbReference type="Pfam" id="PF23598">
    <property type="entry name" value="LRR_14"/>
    <property type="match status" value="1"/>
</dbReference>
<dbReference type="Pfam" id="PF23559">
    <property type="entry name" value="WHD_DRP"/>
    <property type="match status" value="1"/>
</dbReference>
<feature type="region of interest" description="Disordered" evidence="6">
    <location>
        <begin position="146"/>
        <end position="165"/>
    </location>
</feature>
<feature type="domain" description="Disease resistance R13L4/SHOC-2-like LRR" evidence="10">
    <location>
        <begin position="576"/>
        <end position="897"/>
    </location>
</feature>
<dbReference type="AlphaFoldDB" id="A0A2U1KLR4"/>
<dbReference type="GO" id="GO:0043531">
    <property type="term" value="F:ADP binding"/>
    <property type="evidence" value="ECO:0007669"/>
    <property type="project" value="InterPro"/>
</dbReference>
<evidence type="ECO:0000259" key="9">
    <source>
        <dbReference type="Pfam" id="PF23559"/>
    </source>
</evidence>
<feature type="domain" description="NB-ARC" evidence="7">
    <location>
        <begin position="171"/>
        <end position="340"/>
    </location>
</feature>
<dbReference type="InterPro" id="IPR032675">
    <property type="entry name" value="LRR_dom_sf"/>
</dbReference>
<sequence length="1267" mass="143642">MAEIVLSALLPIVFEKLTSVAVNKISRSKEIHTELKKWERKLSQIQAFLEDASQKEVTSKAVKQWLNDLQHLAYDIEDILDALATDAMHHKFTNESEGISSKVRKLIPTCCTNFSLSTRMDGKLNGITTRLQELIDEKRILGLTVKDGGSKNKNRNNQTSLVDAPSIVGREGDKKELLQKLLGDEPCRQNFSIVPIVGMGGIGKTTLARLLYDDQQVKDHFELKAWVCVSDDFDSFKIGKVIFQYISGEKKEFEDLNLIQAALKDQLKEKRFLLVLDDIWSEKLEDWETLVAPFFDVARGSKIIITTRKQQLLNKLGYAHPYDLKQLSHDDALSLFAQYALGVKNFDLHPMLQPHGEGIVRKCGGLPLALKALGSLLGTKRDEEDWKQLLISDIWKLEDGGGIVPALRLSYHDLSARLKQLFAYCCLIPKDYVFEKDDLILWWMAEGFLHDSTTEKSLERLGEECFQELLSRSFFQHVPHEESLFVMHDLMNDLATFVAGEFFVRLDVDVKKDVRKTDFKKFRYMSFVCEKYNTYNKFKAFERANSLRTFLAMPNALGDKSWRKFYLSSKFLADILPQLPLLRVLSLSKLEIVEVPECVGNMKHLRYLNLSRTGITHLPENVCNLSNLHTLIVFGCSNLTKLPENFSKLKNLRHFDIRNTLLWNMMPLEIREMKSLQTLSNNIVVENNAFFISWLRNLRNLQTEIYISGLGKVQSVRDIQEVNFSEKRVSGLHMVWSGVFDDPRNEKLEKEVLDALKPHSDNLKDLVIMLYGGKLFPNWIGDPSFLHLTNVRIAYCGNCMNLPPLGELPSLKTLVIQELNEVKVVGSEFLGTGIAFPKLESLTFGDMSGWEVWSTRNGVVGAVMFPCLEELCIHDCPNLAAVSLEALPSLRVLKLSSCGDGVLRSLIHAASSVTRFSISGITGLSDEVWRGVMEYLGAVEELSIFHCNEIRYLWESEAEASKVLVNLRKLKVEFCSKLVSLGEKEEDGCNQLTSLRILCFSECKNLEHCNLPNNIEELTIFGCPLIEHITFPIRGGHKLKSLEIDNCEQLLENEVLLNTSMLEVVRIGRWKNLKTINELTCFIHIKKLEIIYCSSIESFPAADLPNLTSLKYLTIRDCKSMDVASFGLWPPQLGSLHIGGLKKPISKFGLQNFPPSLVSLVLLGRSVEEDDVTSGSQLSHMLPSSLTTLDLRYFEKLESVSVGLQHLTSLQHLAIGGCPKIQDLPVMLLPPLSSFRIWQCPDELKEKTCRRGSYLPLISYISHVDIN</sequence>
<keyword evidence="1" id="KW-0433">Leucine-rich repeat</keyword>
<dbReference type="EMBL" id="PKPP01016435">
    <property type="protein sequence ID" value="PWA37716.1"/>
    <property type="molecule type" value="Genomic_DNA"/>
</dbReference>